<dbReference type="Proteomes" id="UP001209540">
    <property type="component" value="Unassembled WGS sequence"/>
</dbReference>
<evidence type="ECO:0000256" key="1">
    <source>
        <dbReference type="ARBA" id="ARBA00008966"/>
    </source>
</evidence>
<comment type="caution">
    <text evidence="6">The sequence shown here is derived from an EMBL/GenBank/DDBJ whole genome shotgun (WGS) entry which is preliminary data.</text>
</comment>
<reference evidence="6" key="1">
    <citation type="journal article" date="2022" name="IScience">
        <title>Evolution of zygomycete secretomes and the origins of terrestrial fungal ecologies.</title>
        <authorList>
            <person name="Chang Y."/>
            <person name="Wang Y."/>
            <person name="Mondo S."/>
            <person name="Ahrendt S."/>
            <person name="Andreopoulos W."/>
            <person name="Barry K."/>
            <person name="Beard J."/>
            <person name="Benny G.L."/>
            <person name="Blankenship S."/>
            <person name="Bonito G."/>
            <person name="Cuomo C."/>
            <person name="Desiro A."/>
            <person name="Gervers K.A."/>
            <person name="Hundley H."/>
            <person name="Kuo A."/>
            <person name="LaButti K."/>
            <person name="Lang B.F."/>
            <person name="Lipzen A."/>
            <person name="O'Donnell K."/>
            <person name="Pangilinan J."/>
            <person name="Reynolds N."/>
            <person name="Sandor L."/>
            <person name="Smith M.E."/>
            <person name="Tsang A."/>
            <person name="Grigoriev I.V."/>
            <person name="Stajich J.E."/>
            <person name="Spatafora J.W."/>
        </authorList>
    </citation>
    <scope>NUCLEOTIDE SEQUENCE</scope>
    <source>
        <strain evidence="6">RSA 2281</strain>
    </source>
</reference>
<dbReference type="Pfam" id="PF08164">
    <property type="entry name" value="TRAUB"/>
    <property type="match status" value="1"/>
</dbReference>
<dbReference type="InterPro" id="IPR039223">
    <property type="entry name" value="AATF/Bfr2"/>
</dbReference>
<feature type="domain" description="AATF leucine zipper-containing" evidence="5">
    <location>
        <begin position="191"/>
        <end position="322"/>
    </location>
</feature>
<dbReference type="AlphaFoldDB" id="A0AAD5K975"/>
<organism evidence="6 7">
    <name type="scientific">Phascolomyces articulosus</name>
    <dbReference type="NCBI Taxonomy" id="60185"/>
    <lineage>
        <taxon>Eukaryota</taxon>
        <taxon>Fungi</taxon>
        <taxon>Fungi incertae sedis</taxon>
        <taxon>Mucoromycota</taxon>
        <taxon>Mucoromycotina</taxon>
        <taxon>Mucoromycetes</taxon>
        <taxon>Mucorales</taxon>
        <taxon>Lichtheimiaceae</taxon>
        <taxon>Phascolomyces</taxon>
    </lineage>
</organism>
<protein>
    <recommendedName>
        <fullName evidence="2">Protein BFR2</fullName>
    </recommendedName>
</protein>
<evidence type="ECO:0000256" key="2">
    <source>
        <dbReference type="ARBA" id="ARBA00013850"/>
    </source>
</evidence>
<proteinExistence type="inferred from homology"/>
<evidence type="ECO:0000259" key="4">
    <source>
        <dbReference type="Pfam" id="PF08164"/>
    </source>
</evidence>
<dbReference type="GO" id="GO:0005730">
    <property type="term" value="C:nucleolus"/>
    <property type="evidence" value="ECO:0007669"/>
    <property type="project" value="TreeGrafter"/>
</dbReference>
<gene>
    <name evidence="6" type="ORF">BDA99DRAFT_495637</name>
</gene>
<accession>A0AAD5K975</accession>
<evidence type="ECO:0000313" key="7">
    <source>
        <dbReference type="Proteomes" id="UP001209540"/>
    </source>
</evidence>
<dbReference type="InterPro" id="IPR025160">
    <property type="entry name" value="AATF"/>
</dbReference>
<reference evidence="6" key="2">
    <citation type="submission" date="2023-02" db="EMBL/GenBank/DDBJ databases">
        <authorList>
            <consortium name="DOE Joint Genome Institute"/>
            <person name="Mondo S.J."/>
            <person name="Chang Y."/>
            <person name="Wang Y."/>
            <person name="Ahrendt S."/>
            <person name="Andreopoulos W."/>
            <person name="Barry K."/>
            <person name="Beard J."/>
            <person name="Benny G.L."/>
            <person name="Blankenship S."/>
            <person name="Bonito G."/>
            <person name="Cuomo C."/>
            <person name="Desiro A."/>
            <person name="Gervers K.A."/>
            <person name="Hundley H."/>
            <person name="Kuo A."/>
            <person name="LaButti K."/>
            <person name="Lang B.F."/>
            <person name="Lipzen A."/>
            <person name="O'Donnell K."/>
            <person name="Pangilinan J."/>
            <person name="Reynolds N."/>
            <person name="Sandor L."/>
            <person name="Smith M.W."/>
            <person name="Tsang A."/>
            <person name="Grigoriev I.V."/>
            <person name="Stajich J.E."/>
            <person name="Spatafora J.W."/>
        </authorList>
    </citation>
    <scope>NUCLEOTIDE SEQUENCE</scope>
    <source>
        <strain evidence="6">RSA 2281</strain>
    </source>
</reference>
<feature type="domain" description="Apoptosis-antagonizing transcription factor C-terminal" evidence="4">
    <location>
        <begin position="412"/>
        <end position="495"/>
    </location>
</feature>
<feature type="region of interest" description="Disordered" evidence="3">
    <location>
        <begin position="63"/>
        <end position="164"/>
    </location>
</feature>
<feature type="compositionally biased region" description="Acidic residues" evidence="3">
    <location>
        <begin position="85"/>
        <end position="124"/>
    </location>
</feature>
<evidence type="ECO:0000313" key="6">
    <source>
        <dbReference type="EMBL" id="KAI9275507.1"/>
    </source>
</evidence>
<name>A0AAD5K975_9FUNG</name>
<dbReference type="PANTHER" id="PTHR15565">
    <property type="entry name" value="AATF PROTEIN APOPTOSIS ANTAGONIZING TRANSCRIPTION FACTOR"/>
    <property type="match status" value="1"/>
</dbReference>
<dbReference type="EMBL" id="JAIXMP010000003">
    <property type="protein sequence ID" value="KAI9275507.1"/>
    <property type="molecule type" value="Genomic_DNA"/>
</dbReference>
<keyword evidence="7" id="KW-1185">Reference proteome</keyword>
<dbReference type="Pfam" id="PF13339">
    <property type="entry name" value="AATF-Che1"/>
    <property type="match status" value="1"/>
</dbReference>
<dbReference type="GO" id="GO:0000462">
    <property type="term" value="P:maturation of SSU-rRNA from tricistronic rRNA transcript (SSU-rRNA, 5.8S rRNA, LSU-rRNA)"/>
    <property type="evidence" value="ECO:0007669"/>
    <property type="project" value="TreeGrafter"/>
</dbReference>
<evidence type="ECO:0000259" key="5">
    <source>
        <dbReference type="Pfam" id="PF13339"/>
    </source>
</evidence>
<sequence length="507" mass="58599">MPPKKSLADQIADLESTVQKDYDPEDISEPVHETVGEDNAIAGDNDDGREHYVKVGKSALRKQQQFLLDDPRYAGQRASRKDLYSSDEEDVDEKDNDDEDDDDSDEEGDEELESWDGASDDDENLLEKARTGNDFEEEDSEEEGSEEEDSEEEAEDDEEGFDNTEMNEELQKLQQDEKAMISKMSQSAQSEIEKGQHVRQQLNLWENFLESRIRTQKVVELANQLPQHDTWPDFLANEEGIEPDLDTAKNELRETLDELMDLRTNLLNDTEAVDLTGHNASSRKRHLDDDDEYIEKLWEDISEINDVFVPFRDSTLEKWSNKVQVAPSARLNKKFKAFDQNIMTQVNNIMSDKENLVRRTQLQRSEYRVLGKKAQEVVESTEQDGQSTRESRKADRHLNNYDVEIFDDNDFYQQLLRELIEARMVDTDDPIAQGMRWAAKKAAESKKKKRAVDRKASKGRKLRFDIHEKLQNFMAPIPAGTWHDEMTEELYSSLLGQKKMVLDEATA</sequence>
<feature type="region of interest" description="Disordered" evidence="3">
    <location>
        <begin position="1"/>
        <end position="49"/>
    </location>
</feature>
<dbReference type="PANTHER" id="PTHR15565:SF0">
    <property type="entry name" value="PROTEIN AATF"/>
    <property type="match status" value="1"/>
</dbReference>
<evidence type="ECO:0000256" key="3">
    <source>
        <dbReference type="SAM" id="MobiDB-lite"/>
    </source>
</evidence>
<comment type="similarity">
    <text evidence="1">Belongs to the AATF family.</text>
</comment>
<feature type="compositionally biased region" description="Acidic residues" evidence="3">
    <location>
        <begin position="134"/>
        <end position="164"/>
    </location>
</feature>
<dbReference type="InterPro" id="IPR012617">
    <property type="entry name" value="AATF_C"/>
</dbReference>